<dbReference type="GO" id="GO:0020037">
    <property type="term" value="F:heme binding"/>
    <property type="evidence" value="ECO:0007669"/>
    <property type="project" value="InterPro"/>
</dbReference>
<dbReference type="STRING" id="631454.N177_2168"/>
<name>V4RNR4_9HYPH</name>
<dbReference type="eggNOG" id="COG2010">
    <property type="taxonomic scope" value="Bacteria"/>
</dbReference>
<evidence type="ECO:0000256" key="3">
    <source>
        <dbReference type="ARBA" id="ARBA00023004"/>
    </source>
</evidence>
<dbReference type="PROSITE" id="PS51007">
    <property type="entry name" value="CYTC"/>
    <property type="match status" value="2"/>
</dbReference>
<dbReference type="EMBL" id="AWXZ01000029">
    <property type="protein sequence ID" value="ESR24845.1"/>
    <property type="molecule type" value="Genomic_DNA"/>
</dbReference>
<dbReference type="InterPro" id="IPR036909">
    <property type="entry name" value="Cyt_c-like_dom_sf"/>
</dbReference>
<evidence type="ECO:0000313" key="6">
    <source>
        <dbReference type="EMBL" id="ESR24845.1"/>
    </source>
</evidence>
<gene>
    <name evidence="6" type="ORF">N177_2168</name>
</gene>
<dbReference type="AlphaFoldDB" id="V4RNR4"/>
<evidence type="ECO:0000256" key="4">
    <source>
        <dbReference type="PROSITE-ProRule" id="PRU00433"/>
    </source>
</evidence>
<comment type="caution">
    <text evidence="6">The sequence shown here is derived from an EMBL/GenBank/DDBJ whole genome shotgun (WGS) entry which is preliminary data.</text>
</comment>
<evidence type="ECO:0000256" key="1">
    <source>
        <dbReference type="ARBA" id="ARBA00022617"/>
    </source>
</evidence>
<dbReference type="Proteomes" id="UP000017819">
    <property type="component" value="Unassembled WGS sequence"/>
</dbReference>
<reference evidence="6 7" key="1">
    <citation type="journal article" date="2014" name="Genome Announc.">
        <title>Draft Genome Sequence of Lutibaculum baratangense Strain AMV1T, Isolated from a Mud Volcano in Andamans, India.</title>
        <authorList>
            <person name="Singh A."/>
            <person name="Sreenivas A."/>
            <person name="Sathyanarayana Reddy G."/>
            <person name="Pinnaka A.K."/>
            <person name="Shivaji S."/>
        </authorList>
    </citation>
    <scope>NUCLEOTIDE SEQUENCE [LARGE SCALE GENOMIC DNA]</scope>
    <source>
        <strain evidence="6 7">AMV1</strain>
    </source>
</reference>
<evidence type="ECO:0000313" key="7">
    <source>
        <dbReference type="Proteomes" id="UP000017819"/>
    </source>
</evidence>
<feature type="domain" description="Cytochrome c" evidence="5">
    <location>
        <begin position="41"/>
        <end position="147"/>
    </location>
</feature>
<protein>
    <submittedName>
        <fullName evidence="6">Putative diheme cytochrome c-553</fullName>
    </submittedName>
</protein>
<dbReference type="GO" id="GO:0046872">
    <property type="term" value="F:metal ion binding"/>
    <property type="evidence" value="ECO:0007669"/>
    <property type="project" value="UniProtKB-KW"/>
</dbReference>
<proteinExistence type="predicted"/>
<keyword evidence="1 4" id="KW-0349">Heme</keyword>
<dbReference type="RefSeq" id="WP_023432298.1">
    <property type="nucleotide sequence ID" value="NZ_AWXZ01000029.1"/>
</dbReference>
<dbReference type="InterPro" id="IPR051459">
    <property type="entry name" value="Cytochrome_c-type_DH"/>
</dbReference>
<dbReference type="GO" id="GO:0009055">
    <property type="term" value="F:electron transfer activity"/>
    <property type="evidence" value="ECO:0007669"/>
    <property type="project" value="InterPro"/>
</dbReference>
<evidence type="ECO:0000256" key="2">
    <source>
        <dbReference type="ARBA" id="ARBA00022723"/>
    </source>
</evidence>
<dbReference type="Pfam" id="PF00034">
    <property type="entry name" value="Cytochrom_C"/>
    <property type="match status" value="1"/>
</dbReference>
<sequence>MRIARALLALAAVAVVIAAAALFWLSRPVSVAAEDLPGHQPDPANGEFVFWASGCASCHIAPGSDQRTLLAGGVELETPYGVFRAPNISPDPEHGIGGWSMAQFVSAVKYGTAPDGHHYYPAFPYASYHKMRVEDVMDLKAFLDTLEPSDNDVAGNVLSFPYNIRRGLGLWKLRYLSEDPVVEDLPDDPAVRHGQYLVEAMGHCGECHTARDGAGGMLPSIWLAGAPNPEGEGMVPNITPHPQGLADWSEGDIAYALETGLTPEFDSLGGSMAEVVRNQSRLADDDRRAIAAYLKAIPARTPEDR</sequence>
<keyword evidence="2 4" id="KW-0479">Metal-binding</keyword>
<evidence type="ECO:0000259" key="5">
    <source>
        <dbReference type="PROSITE" id="PS51007"/>
    </source>
</evidence>
<keyword evidence="7" id="KW-1185">Reference proteome</keyword>
<dbReference type="InterPro" id="IPR009056">
    <property type="entry name" value="Cyt_c-like_dom"/>
</dbReference>
<keyword evidence="3 4" id="KW-0408">Iron</keyword>
<feature type="domain" description="Cytochrome c" evidence="5">
    <location>
        <begin position="189"/>
        <end position="298"/>
    </location>
</feature>
<organism evidence="6 7">
    <name type="scientific">Lutibaculum baratangense AMV1</name>
    <dbReference type="NCBI Taxonomy" id="631454"/>
    <lineage>
        <taxon>Bacteria</taxon>
        <taxon>Pseudomonadati</taxon>
        <taxon>Pseudomonadota</taxon>
        <taxon>Alphaproteobacteria</taxon>
        <taxon>Hyphomicrobiales</taxon>
        <taxon>Tepidamorphaceae</taxon>
        <taxon>Lutibaculum</taxon>
    </lineage>
</organism>
<dbReference type="SUPFAM" id="SSF46626">
    <property type="entry name" value="Cytochrome c"/>
    <property type="match status" value="2"/>
</dbReference>
<dbReference type="PATRIC" id="fig|631454.5.peg.2137"/>
<dbReference type="PANTHER" id="PTHR35008:SF8">
    <property type="entry name" value="ALCOHOL DEHYDROGENASE CYTOCHROME C SUBUNIT"/>
    <property type="match status" value="1"/>
</dbReference>
<dbReference type="Gene3D" id="1.10.760.10">
    <property type="entry name" value="Cytochrome c-like domain"/>
    <property type="match status" value="2"/>
</dbReference>
<accession>V4RNR4</accession>
<dbReference type="PANTHER" id="PTHR35008">
    <property type="entry name" value="BLL4482 PROTEIN-RELATED"/>
    <property type="match status" value="1"/>
</dbReference>